<dbReference type="GO" id="GO:0047936">
    <property type="term" value="F:glucose 1-dehydrogenase [NAD(P)+] activity"/>
    <property type="evidence" value="ECO:0007669"/>
    <property type="project" value="UniProtKB-EC"/>
</dbReference>
<dbReference type="SMART" id="SM00822">
    <property type="entry name" value="PKS_KR"/>
    <property type="match status" value="1"/>
</dbReference>
<dbReference type="NCBIfam" id="NF005559">
    <property type="entry name" value="PRK07231.1"/>
    <property type="match status" value="1"/>
</dbReference>
<dbReference type="InterPro" id="IPR036291">
    <property type="entry name" value="NAD(P)-bd_dom_sf"/>
</dbReference>
<dbReference type="InterPro" id="IPR002347">
    <property type="entry name" value="SDR_fam"/>
</dbReference>
<dbReference type="FunFam" id="3.40.50.720:FF:000084">
    <property type="entry name" value="Short-chain dehydrogenase reductase"/>
    <property type="match status" value="1"/>
</dbReference>
<dbReference type="Pfam" id="PF13561">
    <property type="entry name" value="adh_short_C2"/>
    <property type="match status" value="1"/>
</dbReference>
<dbReference type="Proteomes" id="UP000431080">
    <property type="component" value="Unassembled WGS sequence"/>
</dbReference>
<organism evidence="4 5">
    <name type="scientific">Agromyces agglutinans</name>
    <dbReference type="NCBI Taxonomy" id="2662258"/>
    <lineage>
        <taxon>Bacteria</taxon>
        <taxon>Bacillati</taxon>
        <taxon>Actinomycetota</taxon>
        <taxon>Actinomycetes</taxon>
        <taxon>Micrococcales</taxon>
        <taxon>Microbacteriaceae</taxon>
        <taxon>Agromyces</taxon>
    </lineage>
</organism>
<sequence>MHMADTSTPRVAIVTGAGRGIGEAIARRLHETGHVVVVADVAGKRAAAVAGALGERASAAELDVTDDRAWRDVVATVTREHGRLDVLVNNAGVAMAASLEKTTPAQWEKVLGVNLTGAFLGCRAVVAAMRRAGGGAIVNVSSIDGIRGRAGLHAYAASKAGLRGLGQTLAVELAPDRIRVNTVLPGLVPTPMTSRVDPAGFDIPLGRPARPTEVARVVAFLASDEASYVTGSEVVVDGGLTSGIPARS</sequence>
<evidence type="ECO:0000313" key="4">
    <source>
        <dbReference type="EMBL" id="MRG59297.1"/>
    </source>
</evidence>
<evidence type="ECO:0000256" key="1">
    <source>
        <dbReference type="ARBA" id="ARBA00006484"/>
    </source>
</evidence>
<evidence type="ECO:0000313" key="5">
    <source>
        <dbReference type="Proteomes" id="UP000431080"/>
    </source>
</evidence>
<dbReference type="PRINTS" id="PR00081">
    <property type="entry name" value="GDHRDH"/>
</dbReference>
<dbReference type="SUPFAM" id="SSF51735">
    <property type="entry name" value="NAD(P)-binding Rossmann-fold domains"/>
    <property type="match status" value="1"/>
</dbReference>
<accession>A0A6I2F6C1</accession>
<gene>
    <name evidence="4" type="ORF">GE115_05345</name>
</gene>
<dbReference type="InterPro" id="IPR057326">
    <property type="entry name" value="KR_dom"/>
</dbReference>
<dbReference type="AlphaFoldDB" id="A0A6I2F6C1"/>
<dbReference type="PRINTS" id="PR00080">
    <property type="entry name" value="SDRFAMILY"/>
</dbReference>
<keyword evidence="2 4" id="KW-0560">Oxidoreductase</keyword>
<comment type="similarity">
    <text evidence="1">Belongs to the short-chain dehydrogenases/reductases (SDR) family.</text>
</comment>
<dbReference type="PANTHER" id="PTHR42760">
    <property type="entry name" value="SHORT-CHAIN DEHYDROGENASES/REDUCTASES FAMILY MEMBER"/>
    <property type="match status" value="1"/>
</dbReference>
<evidence type="ECO:0000259" key="3">
    <source>
        <dbReference type="SMART" id="SM00822"/>
    </source>
</evidence>
<dbReference type="PANTHER" id="PTHR42760:SF133">
    <property type="entry name" value="3-OXOACYL-[ACYL-CARRIER-PROTEIN] REDUCTASE"/>
    <property type="match status" value="1"/>
</dbReference>
<proteinExistence type="inferred from homology"/>
<name>A0A6I2F6C1_9MICO</name>
<evidence type="ECO:0000256" key="2">
    <source>
        <dbReference type="ARBA" id="ARBA00023002"/>
    </source>
</evidence>
<feature type="domain" description="Ketoreductase" evidence="3">
    <location>
        <begin position="10"/>
        <end position="181"/>
    </location>
</feature>
<dbReference type="Gene3D" id="3.40.50.720">
    <property type="entry name" value="NAD(P)-binding Rossmann-like Domain"/>
    <property type="match status" value="1"/>
</dbReference>
<dbReference type="EC" id="1.1.1.47" evidence="4"/>
<protein>
    <submittedName>
        <fullName evidence="4">Glucose 1-dehydrogenase</fullName>
        <ecNumber evidence="4">1.1.1.47</ecNumber>
    </submittedName>
</protein>
<dbReference type="PROSITE" id="PS00061">
    <property type="entry name" value="ADH_SHORT"/>
    <property type="match status" value="1"/>
</dbReference>
<comment type="caution">
    <text evidence="4">The sequence shown here is derived from an EMBL/GenBank/DDBJ whole genome shotgun (WGS) entry which is preliminary data.</text>
</comment>
<dbReference type="InterPro" id="IPR020904">
    <property type="entry name" value="Sc_DH/Rdtase_CS"/>
</dbReference>
<reference evidence="4 5" key="1">
    <citation type="submission" date="2019-10" db="EMBL/GenBank/DDBJ databases">
        <authorList>
            <person name="Nie G."/>
            <person name="Ming H."/>
            <person name="Yi B."/>
        </authorList>
    </citation>
    <scope>NUCLEOTIDE SEQUENCE [LARGE SCALE GENOMIC DNA]</scope>
    <source>
        <strain evidence="4 5">CFH 90414</strain>
    </source>
</reference>
<keyword evidence="5" id="KW-1185">Reference proteome</keyword>
<dbReference type="EMBL" id="WJIF01000002">
    <property type="protein sequence ID" value="MRG59297.1"/>
    <property type="molecule type" value="Genomic_DNA"/>
</dbReference>